<evidence type="ECO:0000256" key="6">
    <source>
        <dbReference type="SAM" id="MobiDB-lite"/>
    </source>
</evidence>
<dbReference type="AlphaFoldDB" id="A0A9E7FX56"/>
<dbReference type="Pfam" id="PF22754">
    <property type="entry name" value="bHLH-TF_ACT-like_plant"/>
    <property type="match status" value="1"/>
</dbReference>
<comment type="subcellular location">
    <subcellularLocation>
        <location evidence="1">Nucleus</location>
    </subcellularLocation>
</comment>
<evidence type="ECO:0000256" key="1">
    <source>
        <dbReference type="ARBA" id="ARBA00004123"/>
    </source>
</evidence>
<sequence length="292" mass="32924">MEPSNVLEWCGGFYNGQIKTRKTIQLRELEADQMSLQRSEQLRDLYESLSSGNSNQQMRRACAALSPEDLTDAEWYYLICMSFAFNIGQGLPGKAFVDNQHIWLNGAQFADCKIFSRSLLAKVDKASVLGNTIDYLKDLEKRVLELESCQEPAEHETAESRKHPDVAERSSDNCRNKQIVNGEKSLAKKRKVCDVDRSNAEHLWILTKDGPIEVNVAMKDKEVLVEVHCPWRESLLFEIVESISNLHLDPLSVQSSTVDGMLSLAIKSKFRSTSVASPGMIKQSLQRVMGLL</sequence>
<proteinExistence type="predicted"/>
<reference evidence="9" key="1">
    <citation type="submission" date="2022-05" db="EMBL/GenBank/DDBJ databases">
        <title>The Musa troglodytarum L. genome provides insights into the mechanism of non-climacteric behaviour and enrichment of carotenoids.</title>
        <authorList>
            <person name="Wang J."/>
        </authorList>
    </citation>
    <scope>NUCLEOTIDE SEQUENCE</scope>
    <source>
        <tissue evidence="9">Leaf</tissue>
    </source>
</reference>
<evidence type="ECO:0000259" key="8">
    <source>
        <dbReference type="Pfam" id="PF22754"/>
    </source>
</evidence>
<feature type="compositionally biased region" description="Basic and acidic residues" evidence="6">
    <location>
        <begin position="152"/>
        <end position="172"/>
    </location>
</feature>
<dbReference type="EMBL" id="CP097507">
    <property type="protein sequence ID" value="URE04034.1"/>
    <property type="molecule type" value="Genomic_DNA"/>
</dbReference>
<evidence type="ECO:0000256" key="5">
    <source>
        <dbReference type="ARBA" id="ARBA00023242"/>
    </source>
</evidence>
<keyword evidence="10" id="KW-1185">Reference proteome</keyword>
<dbReference type="InterPro" id="IPR054502">
    <property type="entry name" value="bHLH-TF_ACT-like_plant"/>
</dbReference>
<evidence type="ECO:0000256" key="3">
    <source>
        <dbReference type="ARBA" id="ARBA00023159"/>
    </source>
</evidence>
<dbReference type="PANTHER" id="PTHR46266">
    <property type="entry name" value="TRANSCRIPTION FACTOR TT8"/>
    <property type="match status" value="1"/>
</dbReference>
<name>A0A9E7FX56_9LILI</name>
<organism evidence="9 10">
    <name type="scientific">Musa troglodytarum</name>
    <name type="common">fe'i banana</name>
    <dbReference type="NCBI Taxonomy" id="320322"/>
    <lineage>
        <taxon>Eukaryota</taxon>
        <taxon>Viridiplantae</taxon>
        <taxon>Streptophyta</taxon>
        <taxon>Embryophyta</taxon>
        <taxon>Tracheophyta</taxon>
        <taxon>Spermatophyta</taxon>
        <taxon>Magnoliopsida</taxon>
        <taxon>Liliopsida</taxon>
        <taxon>Zingiberales</taxon>
        <taxon>Musaceae</taxon>
        <taxon>Musa</taxon>
    </lineage>
</organism>
<dbReference type="InterPro" id="IPR025610">
    <property type="entry name" value="MYC/MYB_N"/>
</dbReference>
<feature type="region of interest" description="Disordered" evidence="6">
    <location>
        <begin position="150"/>
        <end position="172"/>
    </location>
</feature>
<protein>
    <submittedName>
        <fullName evidence="9">Anthocyanin regulatory Lc protein</fullName>
    </submittedName>
</protein>
<evidence type="ECO:0000313" key="9">
    <source>
        <dbReference type="EMBL" id="URE04034.1"/>
    </source>
</evidence>
<accession>A0A9E7FX56</accession>
<gene>
    <name evidence="9" type="ORF">MUK42_36939</name>
</gene>
<dbReference type="Pfam" id="PF14215">
    <property type="entry name" value="bHLH-MYC_N"/>
    <property type="match status" value="1"/>
</dbReference>
<keyword evidence="4" id="KW-0804">Transcription</keyword>
<dbReference type="OrthoDB" id="690068at2759"/>
<keyword evidence="3" id="KW-0010">Activator</keyword>
<dbReference type="Proteomes" id="UP001055439">
    <property type="component" value="Chromosome 5"/>
</dbReference>
<evidence type="ECO:0000256" key="4">
    <source>
        <dbReference type="ARBA" id="ARBA00023163"/>
    </source>
</evidence>
<feature type="domain" description="Transcription factor MYC/MYB N-terminal" evidence="7">
    <location>
        <begin position="5"/>
        <end position="149"/>
    </location>
</feature>
<dbReference type="GO" id="GO:0005634">
    <property type="term" value="C:nucleus"/>
    <property type="evidence" value="ECO:0007669"/>
    <property type="project" value="UniProtKB-SubCell"/>
</dbReference>
<evidence type="ECO:0000259" key="7">
    <source>
        <dbReference type="Pfam" id="PF14215"/>
    </source>
</evidence>
<evidence type="ECO:0000256" key="2">
    <source>
        <dbReference type="ARBA" id="ARBA00023015"/>
    </source>
</evidence>
<feature type="domain" description="Plant bHLH transcription factor ACT-like" evidence="8">
    <location>
        <begin position="213"/>
        <end position="289"/>
    </location>
</feature>
<keyword evidence="5" id="KW-0539">Nucleus</keyword>
<evidence type="ECO:0000313" key="10">
    <source>
        <dbReference type="Proteomes" id="UP001055439"/>
    </source>
</evidence>
<keyword evidence="2" id="KW-0805">Transcription regulation</keyword>
<dbReference type="PANTHER" id="PTHR46266:SF3">
    <property type="entry name" value="TRANSCRIPTION FACTOR EGL1"/>
    <property type="match status" value="1"/>
</dbReference>